<evidence type="ECO:0000313" key="2">
    <source>
        <dbReference type="EMBL" id="KAK1303598.1"/>
    </source>
</evidence>
<dbReference type="Pfam" id="PF04078">
    <property type="entry name" value="Rcd1"/>
    <property type="match status" value="1"/>
</dbReference>
<sequence length="320" mass="35316">MIPNLTQSLNLSPQFVGGAGGGGVPPPATAGAGVAQPAKNNKMAEQLVLELINPDLREQALLDLSKKREHFQDLAPLLWYSFGTIPALLQEIISIYPVLSPPTLTPAASNRVCNALALLQCVASHSETRTHFLNASMPLYLYPFLNTTNKTRPFEYLRLTSLGVIGALVKVDDTEVIQFLLSTEIIPLCLRTMEMGSELSKTVATFIVQKILLDDDGLKYICATAERFFAVGTVLQQMVRSLAEVPSTRLLKHIIRCYLRLSDNPRACDALRNCLPDMLRDGTFNACLREDPTTRRWLQDLIANVTNGAMRAGLDHMMVH</sequence>
<dbReference type="Gene3D" id="1.25.10.10">
    <property type="entry name" value="Leucine-rich Repeat Variant"/>
    <property type="match status" value="1"/>
</dbReference>
<reference evidence="2" key="2">
    <citation type="submission" date="2023-06" db="EMBL/GenBank/DDBJ databases">
        <authorList>
            <person name="Ma L."/>
            <person name="Liu K.-W."/>
            <person name="Li Z."/>
            <person name="Hsiao Y.-Y."/>
            <person name="Qi Y."/>
            <person name="Fu T."/>
            <person name="Tang G."/>
            <person name="Zhang D."/>
            <person name="Sun W.-H."/>
            <person name="Liu D.-K."/>
            <person name="Li Y."/>
            <person name="Chen G.-Z."/>
            <person name="Liu X.-D."/>
            <person name="Liao X.-Y."/>
            <person name="Jiang Y.-T."/>
            <person name="Yu X."/>
            <person name="Hao Y."/>
            <person name="Huang J."/>
            <person name="Zhao X.-W."/>
            <person name="Ke S."/>
            <person name="Chen Y.-Y."/>
            <person name="Wu W.-L."/>
            <person name="Hsu J.-L."/>
            <person name="Lin Y.-F."/>
            <person name="Huang M.-D."/>
            <person name="Li C.-Y."/>
            <person name="Huang L."/>
            <person name="Wang Z.-W."/>
            <person name="Zhao X."/>
            <person name="Zhong W.-Y."/>
            <person name="Peng D.-H."/>
            <person name="Ahmad S."/>
            <person name="Lan S."/>
            <person name="Zhang J.-S."/>
            <person name="Tsai W.-C."/>
            <person name="Van De Peer Y."/>
            <person name="Liu Z.-J."/>
        </authorList>
    </citation>
    <scope>NUCLEOTIDE SEQUENCE</scope>
    <source>
        <strain evidence="2">CP</strain>
        <tissue evidence="2">Leaves</tissue>
    </source>
</reference>
<dbReference type="AlphaFoldDB" id="A0AAV9DQW8"/>
<protein>
    <submittedName>
        <fullName evidence="2">Uncharacterized protein</fullName>
    </submittedName>
</protein>
<gene>
    <name evidence="2" type="ORF">QJS10_CPB11g01773</name>
</gene>
<evidence type="ECO:0000256" key="1">
    <source>
        <dbReference type="ARBA" id="ARBA00006385"/>
    </source>
</evidence>
<dbReference type="InterPro" id="IPR016024">
    <property type="entry name" value="ARM-type_fold"/>
</dbReference>
<dbReference type="EMBL" id="JAUJYO010000011">
    <property type="protein sequence ID" value="KAK1303598.1"/>
    <property type="molecule type" value="Genomic_DNA"/>
</dbReference>
<dbReference type="InterPro" id="IPR007216">
    <property type="entry name" value="CNOT9"/>
</dbReference>
<comment type="caution">
    <text evidence="2">The sequence shown here is derived from an EMBL/GenBank/DDBJ whole genome shotgun (WGS) entry which is preliminary data.</text>
</comment>
<organism evidence="2 3">
    <name type="scientific">Acorus calamus</name>
    <name type="common">Sweet flag</name>
    <dbReference type="NCBI Taxonomy" id="4465"/>
    <lineage>
        <taxon>Eukaryota</taxon>
        <taxon>Viridiplantae</taxon>
        <taxon>Streptophyta</taxon>
        <taxon>Embryophyta</taxon>
        <taxon>Tracheophyta</taxon>
        <taxon>Spermatophyta</taxon>
        <taxon>Magnoliopsida</taxon>
        <taxon>Liliopsida</taxon>
        <taxon>Acoraceae</taxon>
        <taxon>Acorus</taxon>
    </lineage>
</organism>
<dbReference type="Proteomes" id="UP001180020">
    <property type="component" value="Unassembled WGS sequence"/>
</dbReference>
<dbReference type="SUPFAM" id="SSF48371">
    <property type="entry name" value="ARM repeat"/>
    <property type="match status" value="1"/>
</dbReference>
<dbReference type="GO" id="GO:0030014">
    <property type="term" value="C:CCR4-NOT complex"/>
    <property type="evidence" value="ECO:0007669"/>
    <property type="project" value="InterPro"/>
</dbReference>
<dbReference type="GO" id="GO:0006402">
    <property type="term" value="P:mRNA catabolic process"/>
    <property type="evidence" value="ECO:0007669"/>
    <property type="project" value="InterPro"/>
</dbReference>
<dbReference type="FunFam" id="1.25.10.10:FF:000014">
    <property type="entry name" value="Cell differentiation protein RCD1"/>
    <property type="match status" value="1"/>
</dbReference>
<name>A0AAV9DQW8_ACOCL</name>
<proteinExistence type="inferred from homology"/>
<dbReference type="PANTHER" id="PTHR12262">
    <property type="entry name" value="CCR4-NOT TRANSCRIPTION COMPLEX SUBUNIT 9"/>
    <property type="match status" value="1"/>
</dbReference>
<evidence type="ECO:0000313" key="3">
    <source>
        <dbReference type="Proteomes" id="UP001180020"/>
    </source>
</evidence>
<dbReference type="InterPro" id="IPR011989">
    <property type="entry name" value="ARM-like"/>
</dbReference>
<accession>A0AAV9DQW8</accession>
<reference evidence="2" key="1">
    <citation type="journal article" date="2023" name="Nat. Commun.">
        <title>Diploid and tetraploid genomes of Acorus and the evolution of monocots.</title>
        <authorList>
            <person name="Ma L."/>
            <person name="Liu K.W."/>
            <person name="Li Z."/>
            <person name="Hsiao Y.Y."/>
            <person name="Qi Y."/>
            <person name="Fu T."/>
            <person name="Tang G.D."/>
            <person name="Zhang D."/>
            <person name="Sun W.H."/>
            <person name="Liu D.K."/>
            <person name="Li Y."/>
            <person name="Chen G.Z."/>
            <person name="Liu X.D."/>
            <person name="Liao X.Y."/>
            <person name="Jiang Y.T."/>
            <person name="Yu X."/>
            <person name="Hao Y."/>
            <person name="Huang J."/>
            <person name="Zhao X.W."/>
            <person name="Ke S."/>
            <person name="Chen Y.Y."/>
            <person name="Wu W.L."/>
            <person name="Hsu J.L."/>
            <person name="Lin Y.F."/>
            <person name="Huang M.D."/>
            <person name="Li C.Y."/>
            <person name="Huang L."/>
            <person name="Wang Z.W."/>
            <person name="Zhao X."/>
            <person name="Zhong W.Y."/>
            <person name="Peng D.H."/>
            <person name="Ahmad S."/>
            <person name="Lan S."/>
            <person name="Zhang J.S."/>
            <person name="Tsai W.C."/>
            <person name="Van de Peer Y."/>
            <person name="Liu Z.J."/>
        </authorList>
    </citation>
    <scope>NUCLEOTIDE SEQUENCE</scope>
    <source>
        <strain evidence="2">CP</strain>
    </source>
</reference>
<keyword evidence="3" id="KW-1185">Reference proteome</keyword>
<comment type="similarity">
    <text evidence="1">Belongs to the CNOT9 family.</text>
</comment>